<dbReference type="RefSeq" id="WP_016417683.1">
    <property type="nucleotide sequence ID" value="NZ_KE332392.1"/>
</dbReference>
<dbReference type="Pfam" id="PF09361">
    <property type="entry name" value="Phasin_2"/>
    <property type="match status" value="1"/>
</dbReference>
<dbReference type="InterPro" id="IPR018968">
    <property type="entry name" value="Phasin"/>
</dbReference>
<dbReference type="STRING" id="1121939.L861_10500"/>
<dbReference type="Proteomes" id="UP000014463">
    <property type="component" value="Unassembled WGS sequence"/>
</dbReference>
<organism evidence="2 3">
    <name type="scientific">Litchfieldella anticariensis (strain DSM 16096 / CECT 5854 / CIP 108499 / LMG 22089 / FP35)</name>
    <name type="common">Halomonas anticariensis</name>
    <dbReference type="NCBI Taxonomy" id="1121939"/>
    <lineage>
        <taxon>Bacteria</taxon>
        <taxon>Pseudomonadati</taxon>
        <taxon>Pseudomonadota</taxon>
        <taxon>Gammaproteobacteria</taxon>
        <taxon>Oceanospirillales</taxon>
        <taxon>Halomonadaceae</taxon>
        <taxon>Litchfieldella</taxon>
    </lineage>
</organism>
<evidence type="ECO:0000313" key="2">
    <source>
        <dbReference type="EMBL" id="EPC00993.1"/>
    </source>
</evidence>
<proteinExistence type="predicted"/>
<evidence type="ECO:0000259" key="1">
    <source>
        <dbReference type="Pfam" id="PF09361"/>
    </source>
</evidence>
<sequence>MSNATLDQATQQFESLFFAPARSYAALSLDYTEKLLAAQFDAVKAYSDVSLSQARAALDIKDAEGLRSYVEGQQKAAQDLSERLKDDAEKVVAMNQEFVQKSQKLAEDNLKAASKSTTKTTAK</sequence>
<dbReference type="eggNOG" id="ENOG50341B8">
    <property type="taxonomic scope" value="Bacteria"/>
</dbReference>
<keyword evidence="3" id="KW-1185">Reference proteome</keyword>
<gene>
    <name evidence="2" type="ORF">L861_10500</name>
</gene>
<comment type="caution">
    <text evidence="2">The sequence shown here is derived from an EMBL/GenBank/DDBJ whole genome shotgun (WGS) entry which is preliminary data.</text>
</comment>
<dbReference type="AlphaFoldDB" id="S2KKP1"/>
<dbReference type="PATRIC" id="fig|1121939.11.peg.3166"/>
<dbReference type="EMBL" id="ASTJ01000036">
    <property type="protein sequence ID" value="EPC00993.1"/>
    <property type="molecule type" value="Genomic_DNA"/>
</dbReference>
<dbReference type="OrthoDB" id="5796765at2"/>
<name>S2KKP1_LITA3</name>
<feature type="domain" description="Phasin" evidence="1">
    <location>
        <begin position="18"/>
        <end position="109"/>
    </location>
</feature>
<evidence type="ECO:0000313" key="3">
    <source>
        <dbReference type="Proteomes" id="UP000014463"/>
    </source>
</evidence>
<accession>S2KKP1</accession>
<protein>
    <recommendedName>
        <fullName evidence="1">Phasin domain-containing protein</fullName>
    </recommendedName>
</protein>
<reference evidence="2 3" key="1">
    <citation type="journal article" date="2013" name="Genome Announc.">
        <title>Draft genome sequence of the moderately halophilic gammaproteobacterium Halomonas anticariensis FP35.</title>
        <authorList>
            <person name="Tahrioui A."/>
            <person name="Quesada E."/>
            <person name="Llamas I."/>
        </authorList>
    </citation>
    <scope>NUCLEOTIDE SEQUENCE [LARGE SCALE GENOMIC DNA]</scope>
    <source>
        <strain evidence="3">DSM 16096 / CECT 5854 / LMG 22089 / FP35</strain>
    </source>
</reference>